<evidence type="ECO:0000313" key="2">
    <source>
        <dbReference type="Proteomes" id="UP001190700"/>
    </source>
</evidence>
<sequence>MGRGGCNMMHDQSQDIFNETDGRSTWNHLVNAVLKYPTLRADYLERLRDLQDRYLTSGWLQNEAYRMRDRIAAAAHKDNEKWDCGDIYAGTEQLVGQMWTRKAQLEAFFNSQG</sequence>
<keyword evidence="2" id="KW-1185">Reference proteome</keyword>
<dbReference type="AlphaFoldDB" id="A0AAE0L756"/>
<dbReference type="InterPro" id="IPR014867">
    <property type="entry name" value="Spore_coat_CotH_CotH2/3/7"/>
</dbReference>
<gene>
    <name evidence="1" type="ORF">CYMTET_17231</name>
</gene>
<accession>A0AAE0L756</accession>
<protein>
    <submittedName>
        <fullName evidence="1">Uncharacterized protein</fullName>
    </submittedName>
</protein>
<organism evidence="1 2">
    <name type="scientific">Cymbomonas tetramitiformis</name>
    <dbReference type="NCBI Taxonomy" id="36881"/>
    <lineage>
        <taxon>Eukaryota</taxon>
        <taxon>Viridiplantae</taxon>
        <taxon>Chlorophyta</taxon>
        <taxon>Pyramimonadophyceae</taxon>
        <taxon>Pyramimonadales</taxon>
        <taxon>Pyramimonadaceae</taxon>
        <taxon>Cymbomonas</taxon>
    </lineage>
</organism>
<comment type="caution">
    <text evidence="1">The sequence shown here is derived from an EMBL/GenBank/DDBJ whole genome shotgun (WGS) entry which is preliminary data.</text>
</comment>
<dbReference type="EMBL" id="LGRX02007634">
    <property type="protein sequence ID" value="KAK3274593.1"/>
    <property type="molecule type" value="Genomic_DNA"/>
</dbReference>
<evidence type="ECO:0000313" key="1">
    <source>
        <dbReference type="EMBL" id="KAK3274593.1"/>
    </source>
</evidence>
<dbReference type="Pfam" id="PF08757">
    <property type="entry name" value="CotH"/>
    <property type="match status" value="1"/>
</dbReference>
<dbReference type="Proteomes" id="UP001190700">
    <property type="component" value="Unassembled WGS sequence"/>
</dbReference>
<proteinExistence type="predicted"/>
<name>A0AAE0L756_9CHLO</name>
<reference evidence="1 2" key="1">
    <citation type="journal article" date="2015" name="Genome Biol. Evol.">
        <title>Comparative Genomics of a Bacterivorous Green Alga Reveals Evolutionary Causalities and Consequences of Phago-Mixotrophic Mode of Nutrition.</title>
        <authorList>
            <person name="Burns J.A."/>
            <person name="Paasch A."/>
            <person name="Narechania A."/>
            <person name="Kim E."/>
        </authorList>
    </citation>
    <scope>NUCLEOTIDE SEQUENCE [LARGE SCALE GENOMIC DNA]</scope>
    <source>
        <strain evidence="1 2">PLY_AMNH</strain>
    </source>
</reference>